<dbReference type="InterPro" id="IPR029063">
    <property type="entry name" value="SAM-dependent_MTases_sf"/>
</dbReference>
<dbReference type="EMBL" id="CP054140">
    <property type="protein sequence ID" value="QQG65233.1"/>
    <property type="molecule type" value="Genomic_DNA"/>
</dbReference>
<dbReference type="AlphaFoldDB" id="A0A7T5VC92"/>
<name>A0A7T5VC92_9BACT</name>
<proteinExistence type="predicted"/>
<protein>
    <submittedName>
        <fullName evidence="2">Class I SAM-dependent methyltransferase</fullName>
    </submittedName>
</protein>
<evidence type="ECO:0000313" key="3">
    <source>
        <dbReference type="Proteomes" id="UP000596092"/>
    </source>
</evidence>
<dbReference type="Proteomes" id="UP000596092">
    <property type="component" value="Chromosome"/>
</dbReference>
<accession>A0A7T5VC92</accession>
<dbReference type="RefSeq" id="WP_199264054.1">
    <property type="nucleotide sequence ID" value="NZ_CP054140.1"/>
</dbReference>
<dbReference type="NCBIfam" id="NF045667">
    <property type="entry name" value="MTase_DVU1556"/>
    <property type="match status" value="1"/>
</dbReference>
<evidence type="ECO:0000259" key="1">
    <source>
        <dbReference type="Pfam" id="PF08241"/>
    </source>
</evidence>
<gene>
    <name evidence="2" type="ORF">HP555_04815</name>
</gene>
<evidence type="ECO:0000313" key="2">
    <source>
        <dbReference type="EMBL" id="QQG65233.1"/>
    </source>
</evidence>
<dbReference type="Pfam" id="PF08241">
    <property type="entry name" value="Methyltransf_11"/>
    <property type="match status" value="1"/>
</dbReference>
<dbReference type="PANTHER" id="PTHR42912:SF93">
    <property type="entry name" value="N6-ADENOSINE-METHYLTRANSFERASE TMT1A"/>
    <property type="match status" value="1"/>
</dbReference>
<dbReference type="KEGG" id="dog:HP555_04815"/>
<keyword evidence="2" id="KW-0808">Transferase</keyword>
<dbReference type="PANTHER" id="PTHR42912">
    <property type="entry name" value="METHYLTRANSFERASE"/>
    <property type="match status" value="1"/>
</dbReference>
<dbReference type="GO" id="GO:0032259">
    <property type="term" value="P:methylation"/>
    <property type="evidence" value="ECO:0007669"/>
    <property type="project" value="UniProtKB-KW"/>
</dbReference>
<dbReference type="CDD" id="cd02440">
    <property type="entry name" value="AdoMet_MTases"/>
    <property type="match status" value="1"/>
</dbReference>
<organism evidence="2 3">
    <name type="scientific">Desulfobulbus oligotrophicus</name>
    <dbReference type="NCBI Taxonomy" id="1909699"/>
    <lineage>
        <taxon>Bacteria</taxon>
        <taxon>Pseudomonadati</taxon>
        <taxon>Thermodesulfobacteriota</taxon>
        <taxon>Desulfobulbia</taxon>
        <taxon>Desulfobulbales</taxon>
        <taxon>Desulfobulbaceae</taxon>
        <taxon>Desulfobulbus</taxon>
    </lineage>
</organism>
<feature type="domain" description="Methyltransferase type 11" evidence="1">
    <location>
        <begin position="42"/>
        <end position="133"/>
    </location>
</feature>
<sequence length="235" mass="25148">MQPLYEREELAAITGGPLRPGGLELTGKLLHHSGLAPGATVLDLGCGSGFSLELLIRVYRLVAVGIDPSPLLLAQAGRRAPQATLLQATAQALPCIDGSFAGVVCECVLSLTGDVHLVIREMHRVLRSGGVLLLSDVYAHEKGRFSTSPRATSCVNSTVTLAMMTQALRAADFELLHFWECTDILKQLAGQIIFDYGSLGAFWNVILGQATGQCTHDCTRTGVKLGYYALVAQKR</sequence>
<reference evidence="2 3" key="1">
    <citation type="submission" date="2020-05" db="EMBL/GenBank/DDBJ databases">
        <title>Complete genome of Desulfobulbus oligotrophicus.</title>
        <authorList>
            <person name="Podar M."/>
        </authorList>
    </citation>
    <scope>NUCLEOTIDE SEQUENCE [LARGE SCALE GENOMIC DNA]</scope>
    <source>
        <strain evidence="2 3">Prop6</strain>
    </source>
</reference>
<keyword evidence="3" id="KW-1185">Reference proteome</keyword>
<dbReference type="GO" id="GO:0008757">
    <property type="term" value="F:S-adenosylmethionine-dependent methyltransferase activity"/>
    <property type="evidence" value="ECO:0007669"/>
    <property type="project" value="InterPro"/>
</dbReference>
<keyword evidence="2" id="KW-0489">Methyltransferase</keyword>
<dbReference type="InterPro" id="IPR050508">
    <property type="entry name" value="Methyltransf_Superfamily"/>
</dbReference>
<dbReference type="Gene3D" id="3.40.50.150">
    <property type="entry name" value="Vaccinia Virus protein VP39"/>
    <property type="match status" value="1"/>
</dbReference>
<dbReference type="InterPro" id="IPR013216">
    <property type="entry name" value="Methyltransf_11"/>
</dbReference>
<dbReference type="SUPFAM" id="SSF53335">
    <property type="entry name" value="S-adenosyl-L-methionine-dependent methyltransferases"/>
    <property type="match status" value="1"/>
</dbReference>